<proteinExistence type="predicted"/>
<accession>I4DB27</accession>
<dbReference type="KEGG" id="dai:Desaci_4139"/>
<organism evidence="2 3">
    <name type="scientific">Desulfosporosinus acidiphilus (strain DSM 22704 / JCM 16185 / SJ4)</name>
    <dbReference type="NCBI Taxonomy" id="646529"/>
    <lineage>
        <taxon>Bacteria</taxon>
        <taxon>Bacillati</taxon>
        <taxon>Bacillota</taxon>
        <taxon>Clostridia</taxon>
        <taxon>Eubacteriales</taxon>
        <taxon>Desulfitobacteriaceae</taxon>
        <taxon>Desulfosporosinus</taxon>
    </lineage>
</organism>
<dbReference type="HOGENOM" id="CLU_155159_0_0_9"/>
<dbReference type="Gene3D" id="2.40.10.390">
    <property type="match status" value="1"/>
</dbReference>
<keyword evidence="3" id="KW-1185">Reference proteome</keyword>
<dbReference type="AlphaFoldDB" id="I4DB27"/>
<reference evidence="2 3" key="1">
    <citation type="journal article" date="2012" name="J. Bacteriol.">
        <title>Complete genome sequences of Desulfosporosinus orientis DSM765T, Desulfosporosinus youngiae DSM17734T, Desulfosporosinus meridiei DSM13257T, and Desulfosporosinus acidiphilus DSM22704T.</title>
        <authorList>
            <person name="Pester M."/>
            <person name="Brambilla E."/>
            <person name="Alazard D."/>
            <person name="Rattei T."/>
            <person name="Weinmaier T."/>
            <person name="Han J."/>
            <person name="Lucas S."/>
            <person name="Lapidus A."/>
            <person name="Cheng J.F."/>
            <person name="Goodwin L."/>
            <person name="Pitluck S."/>
            <person name="Peters L."/>
            <person name="Ovchinnikova G."/>
            <person name="Teshima H."/>
            <person name="Detter J.C."/>
            <person name="Han C.S."/>
            <person name="Tapia R."/>
            <person name="Land M.L."/>
            <person name="Hauser L."/>
            <person name="Kyrpides N.C."/>
            <person name="Ivanova N.N."/>
            <person name="Pagani I."/>
            <person name="Huntmann M."/>
            <person name="Wei C.L."/>
            <person name="Davenport K.W."/>
            <person name="Daligault H."/>
            <person name="Chain P.S."/>
            <person name="Chen A."/>
            <person name="Mavromatis K."/>
            <person name="Markowitz V."/>
            <person name="Szeto E."/>
            <person name="Mikhailova N."/>
            <person name="Pati A."/>
            <person name="Wagner M."/>
            <person name="Woyke T."/>
            <person name="Ollivier B."/>
            <person name="Klenk H.P."/>
            <person name="Spring S."/>
            <person name="Loy A."/>
        </authorList>
    </citation>
    <scope>NUCLEOTIDE SEQUENCE [LARGE SCALE GENOMIC DNA]</scope>
    <source>
        <strain evidence="3">DSM 22704 / JCM 16185 / SJ4</strain>
    </source>
</reference>
<evidence type="ECO:0000313" key="2">
    <source>
        <dbReference type="EMBL" id="AFM43001.1"/>
    </source>
</evidence>
<dbReference type="Pfam" id="PF17295">
    <property type="entry name" value="DUF5348"/>
    <property type="match status" value="1"/>
</dbReference>
<evidence type="ECO:0000259" key="1">
    <source>
        <dbReference type="Pfam" id="PF17295"/>
    </source>
</evidence>
<protein>
    <recommendedName>
        <fullName evidence="1">DUF5348 domain-containing protein</fullName>
    </recommendedName>
</protein>
<dbReference type="STRING" id="646529.Desaci_4139"/>
<dbReference type="eggNOG" id="ENOG502ZG6V">
    <property type="taxonomic scope" value="Bacteria"/>
</dbReference>
<dbReference type="RefSeq" id="WP_014828987.1">
    <property type="nucleotide sequence ID" value="NC_018068.1"/>
</dbReference>
<gene>
    <name evidence="2" type="ordered locus">Desaci_4139</name>
</gene>
<dbReference type="InterPro" id="IPR035255">
    <property type="entry name" value="DUF5348"/>
</dbReference>
<feature type="domain" description="DUF5348" evidence="1">
    <location>
        <begin position="74"/>
        <end position="145"/>
    </location>
</feature>
<evidence type="ECO:0000313" key="3">
    <source>
        <dbReference type="Proteomes" id="UP000002892"/>
    </source>
</evidence>
<dbReference type="Proteomes" id="UP000002892">
    <property type="component" value="Chromosome"/>
</dbReference>
<sequence>MFYLDKFYTSLKGSMDLLEKACTEVYEAYKRETDVLKRSELRYLLRMLENADGYNYATLYGHLAYVMSQDRQEGTLHLNSNGRFTLGKSKINEFTSGEPIELYIDKHEDYDEPGWYFGRVEYRGNGYYFFSYQGEPIDLKPGMKAARRTTRSWA</sequence>
<name>I4DB27_DESAJ</name>
<dbReference type="OrthoDB" id="1807036at2"/>
<dbReference type="EMBL" id="CP003639">
    <property type="protein sequence ID" value="AFM43001.1"/>
    <property type="molecule type" value="Genomic_DNA"/>
</dbReference>